<dbReference type="AlphaFoldDB" id="A0AA89B4V8"/>
<dbReference type="Pfam" id="PF02714">
    <property type="entry name" value="RSN1_7TM"/>
    <property type="match status" value="1"/>
</dbReference>
<keyword evidence="15" id="KW-1185">Reference proteome</keyword>
<sequence length="846" mass="96305">MNAESLFASAAINIGLALVTLSVFSILKKQPSNAPIYFARRLSLGQAHDIIFPRSTLHRLLPSIDWIRRALRVTEDEIIQTCGLDALILIKVFKFGSGLLHFSYFVLPVGRVCAVRARITELKLNFFVVCSLVGLLVLLPLNYSAYYGYGTQAMDSFTISNISSGSNRLWVHFSCLCFISCYGLYLLHKEYNDIVTRRIEQLHNMRDRPEQFTILVRQIPLCDDHKAYSCCVDHFFSKHHPYAYRSNQILYDGKNLEDLLNRAKSISKRVEDLRKRPSTKKPSRGTFLTDELRDDAKIERLEEMLQETCLKIRHFRCKKFLEQKELPVGFVTFTSRWGASLAAQSQQHSNPLIWITEKAPEPRDVLWRNLGIPYRRLPLYQIGVFIAASLLTIFFAIPVAAVQGIAKFEMLRKWFPPAIAVQLIPGLRSVVTGYLPSVILSGFIYVVPFAMIAMAESAGYVSRSQKDIRACNMVFYFLVGNVFFLSLLSGSLLDQIGKSFMHPKDFPARLASAVSAQADFFMTYILTSGLSGFSLEILQPGLLMWDTLKSHTWSRGKKKSPYLYSIPYYRVIPFVALFIMIGMVYAVVAPLLLPFLIGYFLLGYVVFINQIQDVYETTYETFGQYWPYIHHYILLAIIITQITMIGLFGLKSKPSASFASIPLLVFTIAFNEYCKIRFFPTFCHYSVQEKNHTHTIEKTPELIFFLNCDQDAMKDDELDRENGLMEANCQNALDAYLPPCLRPENLGEEESSSTRPRICSNEGAVEMAEKIMTMHEHEDLCFPGCEIVTASKLDGQLRGRIKLHNIGIANGIFGVDNRGVGGHFLREAVGKKREDRYSYEIRALIP</sequence>
<keyword evidence="9" id="KW-0407">Ion channel</keyword>
<name>A0AA89B4V8_9ASTE</name>
<evidence type="ECO:0000256" key="2">
    <source>
        <dbReference type="ARBA" id="ARBA00007779"/>
    </source>
</evidence>
<organism evidence="14 15">
    <name type="scientific">Escallonia herrerae</name>
    <dbReference type="NCBI Taxonomy" id="1293975"/>
    <lineage>
        <taxon>Eukaryota</taxon>
        <taxon>Viridiplantae</taxon>
        <taxon>Streptophyta</taxon>
        <taxon>Embryophyta</taxon>
        <taxon>Tracheophyta</taxon>
        <taxon>Spermatophyta</taxon>
        <taxon>Magnoliopsida</taxon>
        <taxon>eudicotyledons</taxon>
        <taxon>Gunneridae</taxon>
        <taxon>Pentapetalae</taxon>
        <taxon>asterids</taxon>
        <taxon>campanulids</taxon>
        <taxon>Escalloniales</taxon>
        <taxon>Escalloniaceae</taxon>
        <taxon>Escallonia</taxon>
    </lineage>
</organism>
<dbReference type="InterPro" id="IPR003864">
    <property type="entry name" value="CSC1/OSCA1-like_7TM"/>
</dbReference>
<comment type="subcellular location">
    <subcellularLocation>
        <location evidence="1">Membrane</location>
        <topology evidence="1">Multi-pass membrane protein</topology>
    </subcellularLocation>
</comment>
<evidence type="ECO:0000259" key="11">
    <source>
        <dbReference type="Pfam" id="PF02714"/>
    </source>
</evidence>
<keyword evidence="7" id="KW-0406">Ion transport</keyword>
<evidence type="ECO:0000256" key="9">
    <source>
        <dbReference type="ARBA" id="ARBA00023303"/>
    </source>
</evidence>
<feature type="domain" description="CSC1/OSCA1-like 7TM region" evidence="11">
    <location>
        <begin position="381"/>
        <end position="648"/>
    </location>
</feature>
<feature type="domain" description="CSC1/OSCA1-like cytosolic" evidence="13">
    <location>
        <begin position="211"/>
        <end position="369"/>
    </location>
</feature>
<evidence type="ECO:0000256" key="5">
    <source>
        <dbReference type="ARBA" id="ARBA00022837"/>
    </source>
</evidence>
<reference evidence="14" key="1">
    <citation type="submission" date="2022-12" db="EMBL/GenBank/DDBJ databases">
        <title>Draft genome assemblies for two species of Escallonia (Escalloniales).</title>
        <authorList>
            <person name="Chanderbali A."/>
            <person name="Dervinis C."/>
            <person name="Anghel I."/>
            <person name="Soltis D."/>
            <person name="Soltis P."/>
            <person name="Zapata F."/>
        </authorList>
    </citation>
    <scope>NUCLEOTIDE SEQUENCE</scope>
    <source>
        <strain evidence="14">UCBG64.0493</strain>
        <tissue evidence="14">Leaf</tissue>
    </source>
</reference>
<dbReference type="Pfam" id="PF14703">
    <property type="entry name" value="PHM7_cyt"/>
    <property type="match status" value="1"/>
</dbReference>
<keyword evidence="5" id="KW-0106">Calcium</keyword>
<dbReference type="Pfam" id="PF13967">
    <property type="entry name" value="RSN1_TM"/>
    <property type="match status" value="2"/>
</dbReference>
<dbReference type="EMBL" id="JAVXUP010000571">
    <property type="protein sequence ID" value="KAK3024992.1"/>
    <property type="molecule type" value="Genomic_DNA"/>
</dbReference>
<evidence type="ECO:0000313" key="15">
    <source>
        <dbReference type="Proteomes" id="UP001188597"/>
    </source>
</evidence>
<feature type="transmembrane region" description="Helical" evidence="10">
    <location>
        <begin position="6"/>
        <end position="27"/>
    </location>
</feature>
<evidence type="ECO:0000256" key="3">
    <source>
        <dbReference type="ARBA" id="ARBA00022448"/>
    </source>
</evidence>
<keyword evidence="3" id="KW-0813">Transport</keyword>
<feature type="transmembrane region" description="Helical" evidence="10">
    <location>
        <begin position="632"/>
        <end position="650"/>
    </location>
</feature>
<dbReference type="InterPro" id="IPR027815">
    <property type="entry name" value="CSC1/OSCA1-like_cyt"/>
</dbReference>
<comment type="similarity">
    <text evidence="2">Belongs to the CSC1 (TC 1.A.17) family.</text>
</comment>
<dbReference type="PANTHER" id="PTHR13018:SF141">
    <property type="entry name" value="OS01G0950900 PROTEIN"/>
    <property type="match status" value="1"/>
</dbReference>
<feature type="transmembrane region" description="Helical" evidence="10">
    <location>
        <begin position="438"/>
        <end position="461"/>
    </location>
</feature>
<proteinExistence type="inferred from homology"/>
<evidence type="ECO:0000256" key="4">
    <source>
        <dbReference type="ARBA" id="ARBA00022692"/>
    </source>
</evidence>
<dbReference type="InterPro" id="IPR045122">
    <property type="entry name" value="Csc1-like"/>
</dbReference>
<dbReference type="GO" id="GO:0005886">
    <property type="term" value="C:plasma membrane"/>
    <property type="evidence" value="ECO:0007669"/>
    <property type="project" value="TreeGrafter"/>
</dbReference>
<keyword evidence="8 10" id="KW-0472">Membrane</keyword>
<feature type="transmembrane region" description="Helical" evidence="10">
    <location>
        <begin position="382"/>
        <end position="406"/>
    </location>
</feature>
<feature type="domain" description="CSC1/OSCA1-like N-terminal transmembrane" evidence="12">
    <location>
        <begin position="118"/>
        <end position="190"/>
    </location>
</feature>
<evidence type="ECO:0000256" key="10">
    <source>
        <dbReference type="SAM" id="Phobius"/>
    </source>
</evidence>
<evidence type="ECO:0000256" key="6">
    <source>
        <dbReference type="ARBA" id="ARBA00022989"/>
    </source>
</evidence>
<evidence type="ECO:0000313" key="14">
    <source>
        <dbReference type="EMBL" id="KAK3024992.1"/>
    </source>
</evidence>
<feature type="transmembrane region" description="Helical" evidence="10">
    <location>
        <begin position="521"/>
        <end position="545"/>
    </location>
</feature>
<dbReference type="InterPro" id="IPR032880">
    <property type="entry name" value="CSC1/OSCA1-like_N"/>
</dbReference>
<feature type="transmembrane region" description="Helical" evidence="10">
    <location>
        <begin position="126"/>
        <end position="149"/>
    </location>
</feature>
<evidence type="ECO:0000259" key="12">
    <source>
        <dbReference type="Pfam" id="PF13967"/>
    </source>
</evidence>
<keyword evidence="4 10" id="KW-0812">Transmembrane</keyword>
<feature type="transmembrane region" description="Helical" evidence="10">
    <location>
        <begin position="591"/>
        <end position="611"/>
    </location>
</feature>
<keyword evidence="6 10" id="KW-1133">Transmembrane helix</keyword>
<evidence type="ECO:0000256" key="1">
    <source>
        <dbReference type="ARBA" id="ARBA00004141"/>
    </source>
</evidence>
<feature type="transmembrane region" description="Helical" evidence="10">
    <location>
        <begin position="169"/>
        <end position="188"/>
    </location>
</feature>
<evidence type="ECO:0000259" key="13">
    <source>
        <dbReference type="Pfam" id="PF14703"/>
    </source>
</evidence>
<gene>
    <name evidence="14" type="ORF">RJ639_044369</name>
</gene>
<protein>
    <submittedName>
        <fullName evidence="14">Uncharacterized protein</fullName>
    </submittedName>
</protein>
<evidence type="ECO:0000256" key="8">
    <source>
        <dbReference type="ARBA" id="ARBA00023136"/>
    </source>
</evidence>
<feature type="domain" description="CSC1/OSCA1-like N-terminal transmembrane" evidence="12">
    <location>
        <begin position="6"/>
        <end position="104"/>
    </location>
</feature>
<dbReference type="PANTHER" id="PTHR13018">
    <property type="entry name" value="PROBABLE MEMBRANE PROTEIN DUF221-RELATED"/>
    <property type="match status" value="1"/>
</dbReference>
<accession>A0AA89B4V8</accession>
<comment type="caution">
    <text evidence="14">The sequence shown here is derived from an EMBL/GenBank/DDBJ whole genome shotgun (WGS) entry which is preliminary data.</text>
</comment>
<feature type="transmembrane region" description="Helical" evidence="10">
    <location>
        <begin position="473"/>
        <end position="493"/>
    </location>
</feature>
<dbReference type="GO" id="GO:0005227">
    <property type="term" value="F:calcium-activated cation channel activity"/>
    <property type="evidence" value="ECO:0007669"/>
    <property type="project" value="InterPro"/>
</dbReference>
<evidence type="ECO:0000256" key="7">
    <source>
        <dbReference type="ARBA" id="ARBA00023065"/>
    </source>
</evidence>
<dbReference type="Proteomes" id="UP001188597">
    <property type="component" value="Unassembled WGS sequence"/>
</dbReference>
<feature type="transmembrane region" description="Helical" evidence="10">
    <location>
        <begin position="566"/>
        <end position="585"/>
    </location>
</feature>